<evidence type="ECO:0000313" key="2">
    <source>
        <dbReference type="EMBL" id="RCI69063.1"/>
    </source>
</evidence>
<evidence type="ECO:0000313" key="3">
    <source>
        <dbReference type="Proteomes" id="UP000253594"/>
    </source>
</evidence>
<dbReference type="AlphaFoldDB" id="A0A367LWC0"/>
<accession>A0A367LWC0</accession>
<reference evidence="2 3" key="1">
    <citation type="submission" date="2018-07" db="EMBL/GenBank/DDBJ databases">
        <title>Mechanisms of high-level aminoglycoside resistance among Gram-negative pathogens in Brazil.</title>
        <authorList>
            <person name="Ballaben A.S."/>
            <person name="Darini A.L.C."/>
            <person name="Doi Y."/>
        </authorList>
    </citation>
    <scope>NUCLEOTIDE SEQUENCE [LARGE SCALE GENOMIC DNA]</scope>
    <source>
        <strain evidence="2 3">B2-305</strain>
    </source>
</reference>
<name>A0A367LWC0_PSEAI</name>
<dbReference type="InterPro" id="IPR000847">
    <property type="entry name" value="LysR_HTH_N"/>
</dbReference>
<dbReference type="PROSITE" id="PS50931">
    <property type="entry name" value="HTH_LYSR"/>
    <property type="match status" value="1"/>
</dbReference>
<protein>
    <submittedName>
        <fullName evidence="2">LysR family transcriptional regulator</fullName>
    </submittedName>
</protein>
<feature type="non-terminal residue" evidence="2">
    <location>
        <position position="27"/>
    </location>
</feature>
<comment type="caution">
    <text evidence="2">The sequence shown here is derived from an EMBL/GenBank/DDBJ whole genome shotgun (WGS) entry which is preliminary data.</text>
</comment>
<evidence type="ECO:0000259" key="1">
    <source>
        <dbReference type="PROSITE" id="PS50931"/>
    </source>
</evidence>
<proteinExistence type="predicted"/>
<dbReference type="EMBL" id="QORE01003471">
    <property type="protein sequence ID" value="RCI69063.1"/>
    <property type="molecule type" value="Genomic_DNA"/>
</dbReference>
<dbReference type="Proteomes" id="UP000253594">
    <property type="component" value="Unassembled WGS sequence"/>
</dbReference>
<organism evidence="2 3">
    <name type="scientific">Pseudomonas aeruginosa</name>
    <dbReference type="NCBI Taxonomy" id="287"/>
    <lineage>
        <taxon>Bacteria</taxon>
        <taxon>Pseudomonadati</taxon>
        <taxon>Pseudomonadota</taxon>
        <taxon>Gammaproteobacteria</taxon>
        <taxon>Pseudomonadales</taxon>
        <taxon>Pseudomonadaceae</taxon>
        <taxon>Pseudomonas</taxon>
    </lineage>
</organism>
<feature type="domain" description="HTH lysR-type" evidence="1">
    <location>
        <begin position="1"/>
        <end position="27"/>
    </location>
</feature>
<gene>
    <name evidence="2" type="ORF">DT376_41945</name>
</gene>
<dbReference type="GO" id="GO:0003700">
    <property type="term" value="F:DNA-binding transcription factor activity"/>
    <property type="evidence" value="ECO:0007669"/>
    <property type="project" value="InterPro"/>
</dbReference>
<sequence length="27" mass="2848">MKIDDIDAFVAVIRNASLSQAAESLGL</sequence>